<dbReference type="RefSeq" id="WP_097572663.1">
    <property type="nucleotide sequence ID" value="NZ_NWQG01000040.1"/>
</dbReference>
<dbReference type="GO" id="GO:0042626">
    <property type="term" value="F:ATPase-coupled transmembrane transporter activity"/>
    <property type="evidence" value="ECO:0007669"/>
    <property type="project" value="TreeGrafter"/>
</dbReference>
<evidence type="ECO:0000256" key="2">
    <source>
        <dbReference type="ARBA" id="ARBA00022448"/>
    </source>
</evidence>
<keyword evidence="4" id="KW-0067">ATP-binding</keyword>
<dbReference type="InterPro" id="IPR003593">
    <property type="entry name" value="AAA+_ATPase"/>
</dbReference>
<organism evidence="6 7">
    <name type="scientific">Mesorhizobium sanjuanii</name>
    <dbReference type="NCBI Taxonomy" id="2037900"/>
    <lineage>
        <taxon>Bacteria</taxon>
        <taxon>Pseudomonadati</taxon>
        <taxon>Pseudomonadota</taxon>
        <taxon>Alphaproteobacteria</taxon>
        <taxon>Hyphomicrobiales</taxon>
        <taxon>Phyllobacteriaceae</taxon>
        <taxon>Mesorhizobium</taxon>
    </lineage>
</organism>
<evidence type="ECO:0000256" key="3">
    <source>
        <dbReference type="ARBA" id="ARBA00022741"/>
    </source>
</evidence>
<feature type="domain" description="ABC transporter" evidence="5">
    <location>
        <begin position="260"/>
        <end position="497"/>
    </location>
</feature>
<protein>
    <submittedName>
        <fullName evidence="6">Sugar ABC transporter</fullName>
    </submittedName>
</protein>
<dbReference type="Proteomes" id="UP000219182">
    <property type="component" value="Unassembled WGS sequence"/>
</dbReference>
<dbReference type="PROSITE" id="PS50893">
    <property type="entry name" value="ABC_TRANSPORTER_2"/>
    <property type="match status" value="2"/>
</dbReference>
<dbReference type="InterPro" id="IPR027417">
    <property type="entry name" value="P-loop_NTPase"/>
</dbReference>
<evidence type="ECO:0000256" key="1">
    <source>
        <dbReference type="ARBA" id="ARBA00005417"/>
    </source>
</evidence>
<evidence type="ECO:0000313" key="6">
    <source>
        <dbReference type="EMBL" id="PDQ21779.1"/>
    </source>
</evidence>
<dbReference type="SUPFAM" id="SSF52540">
    <property type="entry name" value="P-loop containing nucleoside triphosphate hydrolases"/>
    <property type="match status" value="2"/>
</dbReference>
<feature type="domain" description="ABC transporter" evidence="5">
    <location>
        <begin position="2"/>
        <end position="241"/>
    </location>
</feature>
<dbReference type="GO" id="GO:0043190">
    <property type="term" value="C:ATP-binding cassette (ABC) transporter complex"/>
    <property type="evidence" value="ECO:0007669"/>
    <property type="project" value="TreeGrafter"/>
</dbReference>
<dbReference type="EMBL" id="NWQG01000040">
    <property type="protein sequence ID" value="PDQ21779.1"/>
    <property type="molecule type" value="Genomic_DNA"/>
</dbReference>
<proteinExistence type="inferred from homology"/>
<keyword evidence="2" id="KW-0813">Transport</keyword>
<dbReference type="SMART" id="SM00382">
    <property type="entry name" value="AAA"/>
    <property type="match status" value="2"/>
</dbReference>
<reference evidence="6 7" key="1">
    <citation type="submission" date="2017-09" db="EMBL/GenBank/DDBJ databases">
        <title>Mesorhizobum sanjuanii sp. nov. isolated from nodules of Lotus tenuis in saline-alkaline lowlands of Flooding Pampa.</title>
        <authorList>
            <person name="Sannazzaro A.I."/>
            <person name="Torres Tejerizo G.A."/>
            <person name="Fontana F."/>
            <person name="Cumpa Velazquez L.M."/>
            <person name="Hansen L."/>
            <person name="Pistorio M."/>
            <person name="Estrella M.J."/>
        </authorList>
    </citation>
    <scope>NUCLEOTIDE SEQUENCE [LARGE SCALE GENOMIC DNA]</scope>
    <source>
        <strain evidence="6 7">BSA136</strain>
    </source>
</reference>
<keyword evidence="3" id="KW-0547">Nucleotide-binding</keyword>
<dbReference type="CDD" id="cd03225">
    <property type="entry name" value="ABC_cobalt_CbiO_domain1"/>
    <property type="match status" value="2"/>
</dbReference>
<comment type="caution">
    <text evidence="6">The sequence shown here is derived from an EMBL/GenBank/DDBJ whole genome shotgun (WGS) entry which is preliminary data.</text>
</comment>
<name>A0A2A6FIG9_9HYPH</name>
<evidence type="ECO:0000259" key="5">
    <source>
        <dbReference type="PROSITE" id="PS50893"/>
    </source>
</evidence>
<dbReference type="GO" id="GO:0005524">
    <property type="term" value="F:ATP binding"/>
    <property type="evidence" value="ECO:0007669"/>
    <property type="project" value="UniProtKB-KW"/>
</dbReference>
<dbReference type="Pfam" id="PF00005">
    <property type="entry name" value="ABC_tran"/>
    <property type="match status" value="2"/>
</dbReference>
<keyword evidence="7" id="KW-1185">Reference proteome</keyword>
<evidence type="ECO:0000256" key="4">
    <source>
        <dbReference type="ARBA" id="ARBA00022840"/>
    </source>
</evidence>
<dbReference type="InterPro" id="IPR017871">
    <property type="entry name" value="ABC_transporter-like_CS"/>
</dbReference>
<dbReference type="AlphaFoldDB" id="A0A2A6FIG9"/>
<dbReference type="GO" id="GO:0016887">
    <property type="term" value="F:ATP hydrolysis activity"/>
    <property type="evidence" value="ECO:0007669"/>
    <property type="project" value="InterPro"/>
</dbReference>
<dbReference type="InterPro" id="IPR050095">
    <property type="entry name" value="ECF_ABC_transporter_ATP-bd"/>
</dbReference>
<dbReference type="PANTHER" id="PTHR43553">
    <property type="entry name" value="HEAVY METAL TRANSPORTER"/>
    <property type="match status" value="1"/>
</dbReference>
<dbReference type="InterPro" id="IPR003439">
    <property type="entry name" value="ABC_transporter-like_ATP-bd"/>
</dbReference>
<evidence type="ECO:0000313" key="7">
    <source>
        <dbReference type="Proteomes" id="UP000219182"/>
    </source>
</evidence>
<dbReference type="PROSITE" id="PS00211">
    <property type="entry name" value="ABC_TRANSPORTER_1"/>
    <property type="match status" value="1"/>
</dbReference>
<dbReference type="InterPro" id="IPR015856">
    <property type="entry name" value="ABC_transpr_CbiO/EcfA_su"/>
</dbReference>
<dbReference type="Gene3D" id="3.40.50.300">
    <property type="entry name" value="P-loop containing nucleotide triphosphate hydrolases"/>
    <property type="match status" value="2"/>
</dbReference>
<sequence>MLNIANLNLGFGGPGQVVAEATCSVADGQRLLICGAAGSGKTTFLNAAAGLIPRLLAIPYFSGDVTLRGRPVSTIARDELFGTVGFVSQNVEDQLWDLSVEDAIAFPMENRGIDRQKVRARLKELIDDLRLAPLLGRRVLTLSGGERRMVAIAAALASNPALLVLDEPTTGLDPEARERLSRTLREAAASVSALLISEQDPASLRSVVDTVVLLKDRRLSAPYRRDDVLPLQRPWREAGILPPNRTRSQRKPVDPGVLLLEVSGLTTRLARPDGKPVLRDVGFQIRAGEAVALIGRNGAGKTTLFKSILGLARIASGSIALDGADANGWTAARRARKIAYVPQNMRHILFNMTVTGEVVFSITASTATTAEKAVADLAATMLARYGLSELAQANPFALSARQLALLGLACADAAGAPVAIVDEPLLARDVEGRRMLDIFLSSMLDSGRAVMLISHDLELVDDVATRLVILDDGGIAFDGAVMDGWKSPAFAALGWAAPYATPRLGGVA</sequence>
<accession>A0A2A6FIG9</accession>
<comment type="similarity">
    <text evidence="1">Belongs to the ABC transporter superfamily.</text>
</comment>
<gene>
    <name evidence="6" type="ORF">CN311_07325</name>
</gene>